<dbReference type="CDD" id="cd08296">
    <property type="entry name" value="CAD_like"/>
    <property type="match status" value="1"/>
</dbReference>
<dbReference type="Gene3D" id="3.40.50.720">
    <property type="entry name" value="NAD(P)-binding Rossmann-like Domain"/>
    <property type="match status" value="1"/>
</dbReference>
<dbReference type="SUPFAM" id="SSF51735">
    <property type="entry name" value="NAD(P)-binding Rossmann-fold domains"/>
    <property type="match status" value="1"/>
</dbReference>
<dbReference type="SUPFAM" id="SSF50129">
    <property type="entry name" value="GroES-like"/>
    <property type="match status" value="1"/>
</dbReference>
<accession>A0A6M1SNF2</accession>
<dbReference type="PANTHER" id="PTHR42940">
    <property type="entry name" value="ALCOHOL DEHYDROGENASE 1-RELATED"/>
    <property type="match status" value="1"/>
</dbReference>
<comment type="cofactor">
    <cofactor evidence="1 7">
        <name>Zn(2+)</name>
        <dbReference type="ChEBI" id="CHEBI:29105"/>
    </cofactor>
</comment>
<evidence type="ECO:0000256" key="6">
    <source>
        <dbReference type="ARBA" id="ARBA00023027"/>
    </source>
</evidence>
<keyword evidence="4 7" id="KW-0862">Zinc</keyword>
<dbReference type="InterPro" id="IPR013149">
    <property type="entry name" value="ADH-like_C"/>
</dbReference>
<evidence type="ECO:0000256" key="4">
    <source>
        <dbReference type="ARBA" id="ARBA00022833"/>
    </source>
</evidence>
<dbReference type="InterPro" id="IPR011032">
    <property type="entry name" value="GroES-like_sf"/>
</dbReference>
<keyword evidence="6" id="KW-0520">NAD</keyword>
<dbReference type="InterPro" id="IPR020843">
    <property type="entry name" value="ER"/>
</dbReference>
<dbReference type="Pfam" id="PF00107">
    <property type="entry name" value="ADH_zinc_N"/>
    <property type="match status" value="1"/>
</dbReference>
<dbReference type="Gene3D" id="3.90.180.10">
    <property type="entry name" value="Medium-chain alcohol dehydrogenases, catalytic domain"/>
    <property type="match status" value="1"/>
</dbReference>
<organism evidence="9 10">
    <name type="scientific">Halalkalibaculum roseum</name>
    <dbReference type="NCBI Taxonomy" id="2709311"/>
    <lineage>
        <taxon>Bacteria</taxon>
        <taxon>Pseudomonadati</taxon>
        <taxon>Balneolota</taxon>
        <taxon>Balneolia</taxon>
        <taxon>Balneolales</taxon>
        <taxon>Balneolaceae</taxon>
        <taxon>Halalkalibaculum</taxon>
    </lineage>
</organism>
<dbReference type="InterPro" id="IPR002328">
    <property type="entry name" value="ADH_Zn_CS"/>
</dbReference>
<dbReference type="Proteomes" id="UP000473278">
    <property type="component" value="Unassembled WGS sequence"/>
</dbReference>
<dbReference type="GO" id="GO:0005737">
    <property type="term" value="C:cytoplasm"/>
    <property type="evidence" value="ECO:0007669"/>
    <property type="project" value="TreeGrafter"/>
</dbReference>
<keyword evidence="3 7" id="KW-0479">Metal-binding</keyword>
<dbReference type="PROSITE" id="PS00059">
    <property type="entry name" value="ADH_ZINC"/>
    <property type="match status" value="1"/>
</dbReference>
<evidence type="ECO:0000259" key="8">
    <source>
        <dbReference type="SMART" id="SM00829"/>
    </source>
</evidence>
<dbReference type="GO" id="GO:0008270">
    <property type="term" value="F:zinc ion binding"/>
    <property type="evidence" value="ECO:0007669"/>
    <property type="project" value="InterPro"/>
</dbReference>
<sequence length="335" mass="35581">MNAMQVTEAGGDFKPVELDIPEPKNDEILIKVEACGICHSDAFVKEGTMPGIEYPRVPGHEVIGIIESVGEDVSKWEKGQRVGVGWHGGHCHECESCRKGDFINCENAKITGISFDGGYAEYMTAPETAVAGVPESLSSAEAAPLLCAGITTFNALRNSNLQPGDLVAVQGIGGLGHLGVQYAHKFGCEVAALSRGTDKKKLAEELGADHYIDTDATDASEELQKLGGAKVILATAPNSKAISSVVDGLSVDGTLMVVGAVAEPMEISPFQLIMGRKSVKGWPSGTAKDSEDTLDFSALTDITPKIETYPLEKANEAYERMINNEARFRVVLEVG</sequence>
<gene>
    <name evidence="9" type="ORF">G3570_09620</name>
</gene>
<keyword evidence="5" id="KW-0560">Oxidoreductase</keyword>
<dbReference type="PANTHER" id="PTHR42940:SF7">
    <property type="entry name" value="ALCOHOL DEHYDROGENASE-LIKE N-TERMINAL DOMAIN-CONTAINING PROTEIN"/>
    <property type="match status" value="1"/>
</dbReference>
<comment type="caution">
    <text evidence="9">The sequence shown here is derived from an EMBL/GenBank/DDBJ whole genome shotgun (WGS) entry which is preliminary data.</text>
</comment>
<dbReference type="AlphaFoldDB" id="A0A6M1SNF2"/>
<dbReference type="EMBL" id="JAALLT010000003">
    <property type="protein sequence ID" value="NGP76891.1"/>
    <property type="molecule type" value="Genomic_DNA"/>
</dbReference>
<dbReference type="FunFam" id="3.40.50.720:FF:000039">
    <property type="entry name" value="Alcohol dehydrogenase AdhP"/>
    <property type="match status" value="1"/>
</dbReference>
<dbReference type="Pfam" id="PF08240">
    <property type="entry name" value="ADH_N"/>
    <property type="match status" value="1"/>
</dbReference>
<keyword evidence="10" id="KW-1185">Reference proteome</keyword>
<evidence type="ECO:0000313" key="9">
    <source>
        <dbReference type="EMBL" id="NGP76891.1"/>
    </source>
</evidence>
<dbReference type="InterPro" id="IPR036291">
    <property type="entry name" value="NAD(P)-bd_dom_sf"/>
</dbReference>
<dbReference type="SMART" id="SM00829">
    <property type="entry name" value="PKS_ER"/>
    <property type="match status" value="1"/>
</dbReference>
<evidence type="ECO:0000256" key="3">
    <source>
        <dbReference type="ARBA" id="ARBA00022723"/>
    </source>
</evidence>
<evidence type="ECO:0000256" key="5">
    <source>
        <dbReference type="ARBA" id="ARBA00023002"/>
    </source>
</evidence>
<evidence type="ECO:0000313" key="10">
    <source>
        <dbReference type="Proteomes" id="UP000473278"/>
    </source>
</evidence>
<comment type="similarity">
    <text evidence="2 7">Belongs to the zinc-containing alcohol dehydrogenase family.</text>
</comment>
<dbReference type="GO" id="GO:0004022">
    <property type="term" value="F:alcohol dehydrogenase (NAD+) activity"/>
    <property type="evidence" value="ECO:0007669"/>
    <property type="project" value="TreeGrafter"/>
</dbReference>
<evidence type="ECO:0000256" key="2">
    <source>
        <dbReference type="ARBA" id="ARBA00008072"/>
    </source>
</evidence>
<reference evidence="9 10" key="1">
    <citation type="submission" date="2020-02" db="EMBL/GenBank/DDBJ databases">
        <title>Balneolaceae bacterium YR4-1, complete genome.</title>
        <authorList>
            <person name="Li Y."/>
            <person name="Wu S."/>
        </authorList>
    </citation>
    <scope>NUCLEOTIDE SEQUENCE [LARGE SCALE GENOMIC DNA]</scope>
    <source>
        <strain evidence="9 10">YR4-1</strain>
    </source>
</reference>
<proteinExistence type="inferred from homology"/>
<name>A0A6M1SNF2_9BACT</name>
<dbReference type="InterPro" id="IPR013154">
    <property type="entry name" value="ADH-like_N"/>
</dbReference>
<protein>
    <submittedName>
        <fullName evidence="9">Alcohol dehydrogenase catalytic domain-containing protein</fullName>
    </submittedName>
</protein>
<evidence type="ECO:0000256" key="7">
    <source>
        <dbReference type="RuleBase" id="RU361277"/>
    </source>
</evidence>
<feature type="domain" description="Enoyl reductase (ER)" evidence="8">
    <location>
        <begin position="11"/>
        <end position="332"/>
    </location>
</feature>
<evidence type="ECO:0000256" key="1">
    <source>
        <dbReference type="ARBA" id="ARBA00001947"/>
    </source>
</evidence>